<gene>
    <name evidence="6" type="ORF">HQ394_11320</name>
</gene>
<dbReference type="EMBL" id="CP053923">
    <property type="protein sequence ID" value="QNT69795.1"/>
    <property type="molecule type" value="Genomic_DNA"/>
</dbReference>
<dbReference type="PANTHER" id="PTHR42988:SF2">
    <property type="entry name" value="CYCLIC NUCLEOTIDE PHOSPHODIESTERASE CBUA0032-RELATED"/>
    <property type="match status" value="1"/>
</dbReference>
<evidence type="ECO:0000256" key="1">
    <source>
        <dbReference type="ARBA" id="ARBA00022723"/>
    </source>
</evidence>
<evidence type="ECO:0000313" key="7">
    <source>
        <dbReference type="Proteomes" id="UP000516369"/>
    </source>
</evidence>
<keyword evidence="3" id="KW-0408">Iron</keyword>
<dbReference type="InterPro" id="IPR029052">
    <property type="entry name" value="Metallo-depent_PP-like"/>
</dbReference>
<dbReference type="CDD" id="cd07402">
    <property type="entry name" value="MPP_GpdQ"/>
    <property type="match status" value="1"/>
</dbReference>
<dbReference type="SUPFAM" id="SSF56300">
    <property type="entry name" value="Metallo-dependent phosphatases"/>
    <property type="match status" value="1"/>
</dbReference>
<dbReference type="Pfam" id="PF00149">
    <property type="entry name" value="Metallophos"/>
    <property type="match status" value="1"/>
</dbReference>
<dbReference type="AlphaFoldDB" id="A0A7H1N259"/>
<evidence type="ECO:0000256" key="3">
    <source>
        <dbReference type="ARBA" id="ARBA00023004"/>
    </source>
</evidence>
<feature type="domain" description="Calcineurin-like phosphoesterase" evidence="5">
    <location>
        <begin position="1"/>
        <end position="195"/>
    </location>
</feature>
<organism evidence="6 7">
    <name type="scientific">Defluviicoccus vanus</name>
    <dbReference type="NCBI Taxonomy" id="111831"/>
    <lineage>
        <taxon>Bacteria</taxon>
        <taxon>Pseudomonadati</taxon>
        <taxon>Pseudomonadota</taxon>
        <taxon>Alphaproteobacteria</taxon>
        <taxon>Rhodospirillales</taxon>
        <taxon>Rhodospirillaceae</taxon>
        <taxon>Defluviicoccus</taxon>
    </lineage>
</organism>
<accession>A0A7H1N259</accession>
<keyword evidence="2" id="KW-0378">Hydrolase</keyword>
<dbReference type="InterPro" id="IPR050884">
    <property type="entry name" value="CNP_phosphodiesterase-III"/>
</dbReference>
<dbReference type="InterPro" id="IPR004843">
    <property type="entry name" value="Calcineurin-like_PHP"/>
</dbReference>
<keyword evidence="1" id="KW-0479">Metal-binding</keyword>
<dbReference type="Gene3D" id="3.60.21.40">
    <property type="entry name" value="GpdQ, catalytic alpha/beta sandwich domain"/>
    <property type="match status" value="1"/>
</dbReference>
<dbReference type="GO" id="GO:0004112">
    <property type="term" value="F:cyclic-nucleotide phosphodiesterase activity"/>
    <property type="evidence" value="ECO:0007669"/>
    <property type="project" value="InterPro"/>
</dbReference>
<proteinExistence type="inferred from homology"/>
<dbReference type="Proteomes" id="UP000516369">
    <property type="component" value="Chromosome"/>
</dbReference>
<keyword evidence="7" id="KW-1185">Reference proteome</keyword>
<sequence>MLIAQISDLHLRACGRPLHGAIDTEAAVVACIDHLLRLHPRPNVVLATGDLVDLGRPEDYALLYDHLARLPMPVLLIPGNHDDRAGLAAAFADYAYMPRDGFIHYAIEDWPLRLLGLDTLLPGEMGGGLCAERLRWLADRLAEQPERPTLLFMHHPPFVTGIRFLDTPFVGAEAMAAIVRQHPQVRQIVCGHLHRAVHHSWAGTTAAIAPSVVYQMSLALNDGESFYLLNQPSAMSLYLWSGEGAPVGYLSLIGMTENRQMAEGRP</sequence>
<dbReference type="RefSeq" id="WP_190260310.1">
    <property type="nucleotide sequence ID" value="NZ_CP053923.1"/>
</dbReference>
<dbReference type="Gene3D" id="3.30.750.180">
    <property type="entry name" value="GpdQ, beta-strand dimerisation domain"/>
    <property type="match status" value="1"/>
</dbReference>
<evidence type="ECO:0000259" key="5">
    <source>
        <dbReference type="Pfam" id="PF00149"/>
    </source>
</evidence>
<dbReference type="InterPro" id="IPR042281">
    <property type="entry name" value="GpdQ_beta-strand"/>
</dbReference>
<reference evidence="6 7" key="1">
    <citation type="submission" date="2020-05" db="EMBL/GenBank/DDBJ databases">
        <title>Complete closed genome sequence of Defluviicoccus vanus.</title>
        <authorList>
            <person name="Bessarab I."/>
            <person name="Arumugam K."/>
            <person name="Maszenan A.M."/>
            <person name="Seviour R.J."/>
            <person name="Williams R.B."/>
        </authorList>
    </citation>
    <scope>NUCLEOTIDE SEQUENCE [LARGE SCALE GENOMIC DNA]</scope>
    <source>
        <strain evidence="6 7">Ben 114</strain>
    </source>
</reference>
<dbReference type="GO" id="GO:0046872">
    <property type="term" value="F:metal ion binding"/>
    <property type="evidence" value="ECO:0007669"/>
    <property type="project" value="UniProtKB-KW"/>
</dbReference>
<protein>
    <submittedName>
        <fullName evidence="6">Phosphodiesterase</fullName>
    </submittedName>
</protein>
<dbReference type="InterPro" id="IPR026575">
    <property type="entry name" value="GpdQ/CpdA-like"/>
</dbReference>
<dbReference type="KEGG" id="dvn:HQ394_11320"/>
<evidence type="ECO:0000256" key="4">
    <source>
        <dbReference type="ARBA" id="ARBA00025742"/>
    </source>
</evidence>
<dbReference type="PANTHER" id="PTHR42988">
    <property type="entry name" value="PHOSPHOHYDROLASE"/>
    <property type="match status" value="1"/>
</dbReference>
<comment type="similarity">
    <text evidence="4">Belongs to the cyclic nucleotide phosphodiesterase class-III family.</text>
</comment>
<evidence type="ECO:0000313" key="6">
    <source>
        <dbReference type="EMBL" id="QNT69795.1"/>
    </source>
</evidence>
<dbReference type="InterPro" id="IPR042283">
    <property type="entry name" value="GpdQ_catalytic"/>
</dbReference>
<evidence type="ECO:0000256" key="2">
    <source>
        <dbReference type="ARBA" id="ARBA00022801"/>
    </source>
</evidence>
<name>A0A7H1N259_9PROT</name>